<dbReference type="PROSITE" id="PS50995">
    <property type="entry name" value="HTH_MARR_2"/>
    <property type="match status" value="1"/>
</dbReference>
<dbReference type="InterPro" id="IPR036390">
    <property type="entry name" value="WH_DNA-bd_sf"/>
</dbReference>
<accession>A0ABV1GBI3</accession>
<dbReference type="EMBL" id="JBBMFA010000043">
    <property type="protein sequence ID" value="MEQ2519202.1"/>
    <property type="molecule type" value="Genomic_DNA"/>
</dbReference>
<proteinExistence type="predicted"/>
<feature type="domain" description="HTH marR-type" evidence="1">
    <location>
        <begin position="16"/>
        <end position="150"/>
    </location>
</feature>
<sequence length="164" mass="18784">MEKWMQEYGLGRAKQEKGLFASLFILQNRLQTAFDKEQGELTLKQFMLLVMARQAQMHGESPTFMELGRMLGCSRQNIKKLAALLQKNGFVELRANAADPRACAIVPTPKTEQFLADYAHVHEEKLHLLFADYSDKQLSLFYECMMKLYEGTGRIEAGGKEMQQ</sequence>
<reference evidence="2 3" key="1">
    <citation type="submission" date="2024-03" db="EMBL/GenBank/DDBJ databases">
        <title>Human intestinal bacterial collection.</title>
        <authorList>
            <person name="Pauvert C."/>
            <person name="Hitch T.C.A."/>
            <person name="Clavel T."/>
        </authorList>
    </citation>
    <scope>NUCLEOTIDE SEQUENCE [LARGE SCALE GENOMIC DNA]</scope>
    <source>
        <strain evidence="2 3">CLA-JM-H11</strain>
    </source>
</reference>
<evidence type="ECO:0000259" key="1">
    <source>
        <dbReference type="PROSITE" id="PS50995"/>
    </source>
</evidence>
<evidence type="ECO:0000313" key="3">
    <source>
        <dbReference type="Proteomes" id="UP001477672"/>
    </source>
</evidence>
<name>A0ABV1GBI3_9FIRM</name>
<dbReference type="InterPro" id="IPR036388">
    <property type="entry name" value="WH-like_DNA-bd_sf"/>
</dbReference>
<dbReference type="Proteomes" id="UP001477672">
    <property type="component" value="Unassembled WGS sequence"/>
</dbReference>
<dbReference type="SMART" id="SM00347">
    <property type="entry name" value="HTH_MARR"/>
    <property type="match status" value="1"/>
</dbReference>
<dbReference type="SUPFAM" id="SSF46785">
    <property type="entry name" value="Winged helix' DNA-binding domain"/>
    <property type="match status" value="1"/>
</dbReference>
<dbReference type="InterPro" id="IPR000835">
    <property type="entry name" value="HTH_MarR-typ"/>
</dbReference>
<organism evidence="2 3">
    <name type="scientific">Ruthenibacterium intestinale</name>
    <dbReference type="NCBI Taxonomy" id="3133163"/>
    <lineage>
        <taxon>Bacteria</taxon>
        <taxon>Bacillati</taxon>
        <taxon>Bacillota</taxon>
        <taxon>Clostridia</taxon>
        <taxon>Eubacteriales</taxon>
        <taxon>Oscillospiraceae</taxon>
        <taxon>Ruthenibacterium</taxon>
    </lineage>
</organism>
<keyword evidence="3" id="KW-1185">Reference proteome</keyword>
<comment type="caution">
    <text evidence="2">The sequence shown here is derived from an EMBL/GenBank/DDBJ whole genome shotgun (WGS) entry which is preliminary data.</text>
</comment>
<evidence type="ECO:0000313" key="2">
    <source>
        <dbReference type="EMBL" id="MEQ2519202.1"/>
    </source>
</evidence>
<dbReference type="Gene3D" id="1.10.10.10">
    <property type="entry name" value="Winged helix-like DNA-binding domain superfamily/Winged helix DNA-binding domain"/>
    <property type="match status" value="1"/>
</dbReference>
<dbReference type="RefSeq" id="WP_349214514.1">
    <property type="nucleotide sequence ID" value="NZ_JBBMFA010000043.1"/>
</dbReference>
<protein>
    <submittedName>
        <fullName evidence="2">MarR family transcriptional regulator</fullName>
    </submittedName>
</protein>
<gene>
    <name evidence="2" type="ORF">WMO24_01935</name>
</gene>